<dbReference type="GeneID" id="93338001"/>
<dbReference type="EMBL" id="FUYF01000007">
    <property type="protein sequence ID" value="SKA85675.1"/>
    <property type="molecule type" value="Genomic_DNA"/>
</dbReference>
<gene>
    <name evidence="2" type="ORF">SAMN02745178_01536</name>
</gene>
<protein>
    <recommendedName>
        <fullName evidence="4">Chlor_Arch_YYY domain-containing protein</fullName>
    </recommendedName>
</protein>
<reference evidence="2 3" key="1">
    <citation type="submission" date="2017-02" db="EMBL/GenBank/DDBJ databases">
        <authorList>
            <person name="Peterson S.W."/>
        </authorList>
    </citation>
    <scope>NUCLEOTIDE SEQUENCE [LARGE SCALE GENOMIC DNA]</scope>
    <source>
        <strain evidence="2 3">ATCC 27749</strain>
    </source>
</reference>
<dbReference type="RefSeq" id="WP_078784467.1">
    <property type="nucleotide sequence ID" value="NZ_FUYF01000007.1"/>
</dbReference>
<keyword evidence="1" id="KW-1133">Transmembrane helix</keyword>
<organism evidence="2 3">
    <name type="scientific">Gemmiger formicilis</name>
    <dbReference type="NCBI Taxonomy" id="745368"/>
    <lineage>
        <taxon>Bacteria</taxon>
        <taxon>Bacillati</taxon>
        <taxon>Bacillota</taxon>
        <taxon>Clostridia</taxon>
        <taxon>Eubacteriales</taxon>
        <taxon>Gemmiger</taxon>
    </lineage>
</organism>
<accession>A0A1T4X9A5</accession>
<evidence type="ECO:0008006" key="4">
    <source>
        <dbReference type="Google" id="ProtNLM"/>
    </source>
</evidence>
<proteinExistence type="predicted"/>
<dbReference type="OrthoDB" id="1847750at2"/>
<keyword evidence="3" id="KW-1185">Reference proteome</keyword>
<feature type="transmembrane region" description="Helical" evidence="1">
    <location>
        <begin position="251"/>
        <end position="266"/>
    </location>
</feature>
<dbReference type="AlphaFoldDB" id="A0A1T4X9A5"/>
<evidence type="ECO:0000313" key="2">
    <source>
        <dbReference type="EMBL" id="SKA85675.1"/>
    </source>
</evidence>
<feature type="transmembrane region" description="Helical" evidence="1">
    <location>
        <begin position="412"/>
        <end position="432"/>
    </location>
</feature>
<keyword evidence="1" id="KW-0472">Membrane</keyword>
<feature type="transmembrane region" description="Helical" evidence="1">
    <location>
        <begin position="87"/>
        <end position="107"/>
    </location>
</feature>
<feature type="transmembrane region" description="Helical" evidence="1">
    <location>
        <begin position="194"/>
        <end position="211"/>
    </location>
</feature>
<evidence type="ECO:0000313" key="3">
    <source>
        <dbReference type="Proteomes" id="UP000190286"/>
    </source>
</evidence>
<evidence type="ECO:0000256" key="1">
    <source>
        <dbReference type="SAM" id="Phobius"/>
    </source>
</evidence>
<sequence length="664" mass="71835">MLHLLYALALLLLLSGACAILAERFTLSPALLPLPVLSGAVVVLYLCGVAGFLRVGAVAVLLALAAVWVVGLVQYRPAGVAAAWKRAASAPGFTLFLGGAAFIWLLFCVQQPMFTQWDEFTAWGLAPKMVVERGAFYVADPVNLKASFTYPATSLITFLFQPFGPWAEWACLAAIDTLALACLAAASALPRERWAGGVLVFAAGFLLPFFFSATPTGSYAAQYVNAMADLPLAMLFGGTLCLYFAVGRRKIAYWLVALPLAVLTLTKDICFAYGLIAAFLIGLDLWLAADEPCRKAFPKALLRAGALAVIVLAAFSSWGRYTAAVTPTADTAASVGSEGLSYGAVLVGGVKQLLGMGRTEKFAQIMAAMGSAFFMRRICLLGGGIMAVAAITMVAAAAWLAADKGAPRRRVLAAHLGFAFCFAALYLFHLILYNYNFSDLEGLALKDYDRYLAPYYQAWMLAMLCLLARGARERLAQLATGGAAAVIFAVFCWRGVPAAGFWSGADSLYTLRADVQNRADTMNTVLGWPDRVLVISQGDDATRWYYYRYELTAQVVNGFGGFYGRLGETQDRWDSDFMNLVESENWTLYDYKAVCVPDTLVAYMAEKDCDYILIDRADDYLQREFSPLFEGGLTNDMPATLYYFEGADAAVPFTLAAVAESGVE</sequence>
<dbReference type="Proteomes" id="UP000190286">
    <property type="component" value="Unassembled WGS sequence"/>
</dbReference>
<name>A0A1T4X9A5_9FIRM</name>
<feature type="transmembrane region" description="Helical" evidence="1">
    <location>
        <begin position="301"/>
        <end position="319"/>
    </location>
</feature>
<feature type="transmembrane region" description="Helical" evidence="1">
    <location>
        <begin position="43"/>
        <end position="75"/>
    </location>
</feature>
<keyword evidence="1" id="KW-0812">Transmembrane</keyword>
<feature type="transmembrane region" description="Helical" evidence="1">
    <location>
        <begin position="378"/>
        <end position="400"/>
    </location>
</feature>
<feature type="transmembrane region" description="Helical" evidence="1">
    <location>
        <begin position="223"/>
        <end position="244"/>
    </location>
</feature>
<dbReference type="STRING" id="745368.SAMN02745178_01536"/>
<feature type="transmembrane region" description="Helical" evidence="1">
    <location>
        <begin position="475"/>
        <end position="493"/>
    </location>
</feature>